<sequence length="94" mass="10473">MPTGEVVSCVFFTADELFRVEKLTVLKKVLKASSPPPTVLSLGICPSACTKFTFQNNGSVQNEYIRSDLRHTDLYEPECRVQGSKAPNKHFRPA</sequence>
<name>A0A8S9RWR0_BRACR</name>
<organism evidence="1 2">
    <name type="scientific">Brassica cretica</name>
    <name type="common">Mustard</name>
    <dbReference type="NCBI Taxonomy" id="69181"/>
    <lineage>
        <taxon>Eukaryota</taxon>
        <taxon>Viridiplantae</taxon>
        <taxon>Streptophyta</taxon>
        <taxon>Embryophyta</taxon>
        <taxon>Tracheophyta</taxon>
        <taxon>Spermatophyta</taxon>
        <taxon>Magnoliopsida</taxon>
        <taxon>eudicotyledons</taxon>
        <taxon>Gunneridae</taxon>
        <taxon>Pentapetalae</taxon>
        <taxon>rosids</taxon>
        <taxon>malvids</taxon>
        <taxon>Brassicales</taxon>
        <taxon>Brassicaceae</taxon>
        <taxon>Brassiceae</taxon>
        <taxon>Brassica</taxon>
    </lineage>
</organism>
<dbReference type="AlphaFoldDB" id="A0A8S9RWR0"/>
<accession>A0A8S9RWR0</accession>
<dbReference type="EMBL" id="QGKX02000088">
    <property type="protein sequence ID" value="KAF3584893.1"/>
    <property type="molecule type" value="Genomic_DNA"/>
</dbReference>
<evidence type="ECO:0000313" key="1">
    <source>
        <dbReference type="EMBL" id="KAF3584893.1"/>
    </source>
</evidence>
<dbReference type="Proteomes" id="UP000712600">
    <property type="component" value="Unassembled WGS sequence"/>
</dbReference>
<protein>
    <submittedName>
        <fullName evidence="1">Uncharacterized protein</fullName>
    </submittedName>
</protein>
<gene>
    <name evidence="1" type="ORF">F2Q69_00029665</name>
</gene>
<evidence type="ECO:0000313" key="2">
    <source>
        <dbReference type="Proteomes" id="UP000712600"/>
    </source>
</evidence>
<proteinExistence type="predicted"/>
<comment type="caution">
    <text evidence="1">The sequence shown here is derived from an EMBL/GenBank/DDBJ whole genome shotgun (WGS) entry which is preliminary data.</text>
</comment>
<reference evidence="1" key="1">
    <citation type="submission" date="2019-12" db="EMBL/GenBank/DDBJ databases">
        <title>Genome sequencing and annotation of Brassica cretica.</title>
        <authorList>
            <person name="Studholme D.J."/>
            <person name="Sarris P."/>
        </authorList>
    </citation>
    <scope>NUCLEOTIDE SEQUENCE</scope>
    <source>
        <strain evidence="1">PFS-109/04</strain>
        <tissue evidence="1">Leaf</tissue>
    </source>
</reference>